<evidence type="ECO:0000256" key="1">
    <source>
        <dbReference type="SAM" id="MobiDB-lite"/>
    </source>
</evidence>
<name>A0A174X9X7_9BACE</name>
<proteinExistence type="predicted"/>
<evidence type="ECO:0000313" key="2">
    <source>
        <dbReference type="EMBL" id="CUQ53385.1"/>
    </source>
</evidence>
<feature type="region of interest" description="Disordered" evidence="1">
    <location>
        <begin position="1"/>
        <end position="34"/>
    </location>
</feature>
<evidence type="ECO:0000313" key="3">
    <source>
        <dbReference type="Proteomes" id="UP000095725"/>
    </source>
</evidence>
<feature type="compositionally biased region" description="Basic and acidic residues" evidence="1">
    <location>
        <begin position="25"/>
        <end position="34"/>
    </location>
</feature>
<protein>
    <submittedName>
        <fullName evidence="2">Uncharacterized protein</fullName>
    </submittedName>
</protein>
<dbReference type="Proteomes" id="UP000095725">
    <property type="component" value="Unassembled WGS sequence"/>
</dbReference>
<sequence length="34" mass="3935">MNVTLKVTDHTHRRHDSNEKGNYTNKEDVKPGNV</sequence>
<gene>
    <name evidence="2" type="ORF">ERS852558_04262</name>
</gene>
<dbReference type="AlphaFoldDB" id="A0A174X9X7"/>
<dbReference type="EMBL" id="CZBL01000025">
    <property type="protein sequence ID" value="CUQ53385.1"/>
    <property type="molecule type" value="Genomic_DNA"/>
</dbReference>
<organism evidence="2 3">
    <name type="scientific">Bacteroides caccae</name>
    <dbReference type="NCBI Taxonomy" id="47678"/>
    <lineage>
        <taxon>Bacteria</taxon>
        <taxon>Pseudomonadati</taxon>
        <taxon>Bacteroidota</taxon>
        <taxon>Bacteroidia</taxon>
        <taxon>Bacteroidales</taxon>
        <taxon>Bacteroidaceae</taxon>
        <taxon>Bacteroides</taxon>
    </lineage>
</organism>
<reference evidence="2 3" key="1">
    <citation type="submission" date="2015-09" db="EMBL/GenBank/DDBJ databases">
        <authorList>
            <consortium name="Pathogen Informatics"/>
        </authorList>
    </citation>
    <scope>NUCLEOTIDE SEQUENCE [LARGE SCALE GENOMIC DNA]</scope>
    <source>
        <strain evidence="2 3">2789STDY5834946</strain>
    </source>
</reference>
<accession>A0A174X9X7</accession>